<reference evidence="3" key="1">
    <citation type="submission" date="2022-11" db="EMBL/GenBank/DDBJ databases">
        <authorList>
            <person name="Petersen C."/>
        </authorList>
    </citation>
    <scope>NUCLEOTIDE SEQUENCE</scope>
    <source>
        <strain evidence="3">IBT 23319</strain>
    </source>
</reference>
<dbReference type="SMART" id="SM00906">
    <property type="entry name" value="Fungal_trans"/>
    <property type="match status" value="1"/>
</dbReference>
<feature type="domain" description="Xylanolytic transcriptional activator regulatory" evidence="2">
    <location>
        <begin position="127"/>
        <end position="201"/>
    </location>
</feature>
<dbReference type="GO" id="GO:0006351">
    <property type="term" value="P:DNA-templated transcription"/>
    <property type="evidence" value="ECO:0007669"/>
    <property type="project" value="InterPro"/>
</dbReference>
<gene>
    <name evidence="3" type="ORF">N7469_000009</name>
</gene>
<keyword evidence="1" id="KW-0539">Nucleus</keyword>
<evidence type="ECO:0000259" key="2">
    <source>
        <dbReference type="SMART" id="SM00906"/>
    </source>
</evidence>
<protein>
    <recommendedName>
        <fullName evidence="2">Xylanolytic transcriptional activator regulatory domain-containing protein</fullName>
    </recommendedName>
</protein>
<dbReference type="PANTHER" id="PTHR46910">
    <property type="entry name" value="TRANSCRIPTION FACTOR PDR1"/>
    <property type="match status" value="1"/>
</dbReference>
<dbReference type="Pfam" id="PF04082">
    <property type="entry name" value="Fungal_trans"/>
    <property type="match status" value="1"/>
</dbReference>
<dbReference type="GO" id="GO:0008270">
    <property type="term" value="F:zinc ion binding"/>
    <property type="evidence" value="ECO:0007669"/>
    <property type="project" value="InterPro"/>
</dbReference>
<name>A0A9W9PBY4_PENCI</name>
<evidence type="ECO:0000313" key="4">
    <source>
        <dbReference type="Proteomes" id="UP001147733"/>
    </source>
</evidence>
<comment type="caution">
    <text evidence="3">The sequence shown here is derived from an EMBL/GenBank/DDBJ whole genome shotgun (WGS) entry which is preliminary data.</text>
</comment>
<proteinExistence type="predicted"/>
<dbReference type="CDD" id="cd12148">
    <property type="entry name" value="fungal_TF_MHR"/>
    <property type="match status" value="1"/>
</dbReference>
<sequence>MEERPPVPTESEAFQLLDAIMLYFYEPQHLFDAREVSDRISMFFESPQSQLQNPTIWTLHIILIFAVGRLLRGETDGGSLLPGFKLFTFVDQNLPSPTQLRKQGLAGIEVLALMVVYLQNIDQKDDASIYAGLAIRLAIMHGLHRGHTTQRLRRSESTHANRLWWTIHMLEKRIAIATGFPLVALDDTIMDTSLPTDSPGFPNPSSIRMNIRIAQIQGKIYSVIYSSEPHPEDLFLANVQEIVSSLTQLAHHISHIPLAGASALGHQMSRREQRTSISLYTVLYTTIMLTLRPVMLHLTKSILNAETTFAQTTKDFQQLSCTCIEAARRSIELLMVAKKEDMIAKFGFFDLDTMFSAGFIMLLAAIIEAASPEHSASMVPFKSSPSILEAITLLDYLGTFNNEAAIQRRDQIQKLYDRIPSLVRQPHPSEVSITSEGNHRHNALAEGIHAPVYPDESHQGIGRVPQSPNITDNTGIEGWTVNSLPLQLPDDPQRMYTLYHNDDFTLTGGDVADFEELERHLFGNGG</sequence>
<dbReference type="GO" id="GO:0003700">
    <property type="term" value="F:DNA-binding transcription factor activity"/>
    <property type="evidence" value="ECO:0007669"/>
    <property type="project" value="InterPro"/>
</dbReference>
<dbReference type="RefSeq" id="XP_056504686.1">
    <property type="nucleotide sequence ID" value="XM_056638929.1"/>
</dbReference>
<dbReference type="EMBL" id="JAPQKT010000001">
    <property type="protein sequence ID" value="KAJ5241682.1"/>
    <property type="molecule type" value="Genomic_DNA"/>
</dbReference>
<dbReference type="PANTHER" id="PTHR46910:SF39">
    <property type="entry name" value="ZN(II)2CYS6 TRANSCRIPTION FACTOR (EUROFUNG)"/>
    <property type="match status" value="1"/>
</dbReference>
<organism evidence="3 4">
    <name type="scientific">Penicillium citrinum</name>
    <dbReference type="NCBI Taxonomy" id="5077"/>
    <lineage>
        <taxon>Eukaryota</taxon>
        <taxon>Fungi</taxon>
        <taxon>Dikarya</taxon>
        <taxon>Ascomycota</taxon>
        <taxon>Pezizomycotina</taxon>
        <taxon>Eurotiomycetes</taxon>
        <taxon>Eurotiomycetidae</taxon>
        <taxon>Eurotiales</taxon>
        <taxon>Aspergillaceae</taxon>
        <taxon>Penicillium</taxon>
    </lineage>
</organism>
<evidence type="ECO:0000256" key="1">
    <source>
        <dbReference type="ARBA" id="ARBA00023242"/>
    </source>
</evidence>
<keyword evidence="4" id="KW-1185">Reference proteome</keyword>
<dbReference type="GO" id="GO:0003677">
    <property type="term" value="F:DNA binding"/>
    <property type="evidence" value="ECO:0007669"/>
    <property type="project" value="InterPro"/>
</dbReference>
<dbReference type="Proteomes" id="UP001147733">
    <property type="component" value="Unassembled WGS sequence"/>
</dbReference>
<dbReference type="InterPro" id="IPR007219">
    <property type="entry name" value="XnlR_reg_dom"/>
</dbReference>
<accession>A0A9W9PBY4</accession>
<dbReference type="GeneID" id="81378096"/>
<reference evidence="3" key="2">
    <citation type="journal article" date="2023" name="IMA Fungus">
        <title>Comparative genomic study of the Penicillium genus elucidates a diverse pangenome and 15 lateral gene transfer events.</title>
        <authorList>
            <person name="Petersen C."/>
            <person name="Sorensen T."/>
            <person name="Nielsen M.R."/>
            <person name="Sondergaard T.E."/>
            <person name="Sorensen J.L."/>
            <person name="Fitzpatrick D.A."/>
            <person name="Frisvad J.C."/>
            <person name="Nielsen K.L."/>
        </authorList>
    </citation>
    <scope>NUCLEOTIDE SEQUENCE</scope>
    <source>
        <strain evidence="3">IBT 23319</strain>
    </source>
</reference>
<dbReference type="InterPro" id="IPR050987">
    <property type="entry name" value="AtrR-like"/>
</dbReference>
<dbReference type="AlphaFoldDB" id="A0A9W9PBY4"/>
<evidence type="ECO:0000313" key="3">
    <source>
        <dbReference type="EMBL" id="KAJ5241682.1"/>
    </source>
</evidence>
<dbReference type="OrthoDB" id="3266505at2759"/>